<name>A0A921EQ91_9ACTN</name>
<keyword evidence="1" id="KW-0067">ATP-binding</keyword>
<dbReference type="PANTHER" id="PTHR37807">
    <property type="entry name" value="OS07G0160300 PROTEIN"/>
    <property type="match status" value="1"/>
</dbReference>
<proteinExistence type="predicted"/>
<dbReference type="GO" id="GO:0005524">
    <property type="term" value="F:ATP binding"/>
    <property type="evidence" value="ECO:0007669"/>
    <property type="project" value="UniProtKB-KW"/>
</dbReference>
<dbReference type="Pfam" id="PF13671">
    <property type="entry name" value="AAA_33"/>
    <property type="match status" value="1"/>
</dbReference>
<dbReference type="AlphaFoldDB" id="A0A921EQ91"/>
<reference evidence="1" key="2">
    <citation type="submission" date="2021-09" db="EMBL/GenBank/DDBJ databases">
        <authorList>
            <person name="Gilroy R."/>
        </authorList>
    </citation>
    <scope>NUCLEOTIDE SEQUENCE</scope>
    <source>
        <strain evidence="1">ChiGjej3B3-7470</strain>
    </source>
</reference>
<keyword evidence="1" id="KW-0547">Nucleotide-binding</keyword>
<reference evidence="1" key="1">
    <citation type="journal article" date="2021" name="PeerJ">
        <title>Extensive microbial diversity within the chicken gut microbiome revealed by metagenomics and culture.</title>
        <authorList>
            <person name="Gilroy R."/>
            <person name="Ravi A."/>
            <person name="Getino M."/>
            <person name="Pursley I."/>
            <person name="Horton D.L."/>
            <person name="Alikhan N.F."/>
            <person name="Baker D."/>
            <person name="Gharbi K."/>
            <person name="Hall N."/>
            <person name="Watson M."/>
            <person name="Adriaenssens E.M."/>
            <person name="Foster-Nyarko E."/>
            <person name="Jarju S."/>
            <person name="Secka A."/>
            <person name="Antonio M."/>
            <person name="Oren A."/>
            <person name="Chaudhuri R.R."/>
            <person name="La Ragione R."/>
            <person name="Hildebrand F."/>
            <person name="Pallen M.J."/>
        </authorList>
    </citation>
    <scope>NUCLEOTIDE SEQUENCE</scope>
    <source>
        <strain evidence="1">ChiGjej3B3-7470</strain>
    </source>
</reference>
<evidence type="ECO:0000313" key="1">
    <source>
        <dbReference type="EMBL" id="HJE51744.1"/>
    </source>
</evidence>
<dbReference type="InterPro" id="IPR027417">
    <property type="entry name" value="P-loop_NTPase"/>
</dbReference>
<dbReference type="Proteomes" id="UP000712713">
    <property type="component" value="Unassembled WGS sequence"/>
</dbReference>
<dbReference type="Gene3D" id="3.40.50.300">
    <property type="entry name" value="P-loop containing nucleotide triphosphate hydrolases"/>
    <property type="match status" value="1"/>
</dbReference>
<dbReference type="PANTHER" id="PTHR37807:SF3">
    <property type="entry name" value="OS07G0160300 PROTEIN"/>
    <property type="match status" value="1"/>
</dbReference>
<protein>
    <submittedName>
        <fullName evidence="1">ATP-binding protein</fullName>
    </submittedName>
</protein>
<organism evidence="1 2">
    <name type="scientific">Tessaracoccus flavescens</name>
    <dbReference type="NCBI Taxonomy" id="399497"/>
    <lineage>
        <taxon>Bacteria</taxon>
        <taxon>Bacillati</taxon>
        <taxon>Actinomycetota</taxon>
        <taxon>Actinomycetes</taxon>
        <taxon>Propionibacteriales</taxon>
        <taxon>Propionibacteriaceae</taxon>
        <taxon>Tessaracoccus</taxon>
    </lineage>
</organism>
<accession>A0A921EQ91</accession>
<dbReference type="SUPFAM" id="SSF52540">
    <property type="entry name" value="P-loop containing nucleoside triphosphate hydrolases"/>
    <property type="match status" value="1"/>
</dbReference>
<sequence>MARIIVVCGLPGCGKTTLGSVLAEELSAAFLRVDVIETPLILAGIDVGPLGYQVVHEVAASNLALGTDVVVDLVNPLPETRRLWGDLAARSASTLVVFECVVPDRAEHRRRVEARRPDLPGQSVPTWAEVTGRDYVPWDEERDGPRVVVDMTDAAHGVAMARRELSPGS</sequence>
<dbReference type="EMBL" id="DYZF01000183">
    <property type="protein sequence ID" value="HJE51744.1"/>
    <property type="molecule type" value="Genomic_DNA"/>
</dbReference>
<comment type="caution">
    <text evidence="1">The sequence shown here is derived from an EMBL/GenBank/DDBJ whole genome shotgun (WGS) entry which is preliminary data.</text>
</comment>
<evidence type="ECO:0000313" key="2">
    <source>
        <dbReference type="Proteomes" id="UP000712713"/>
    </source>
</evidence>
<gene>
    <name evidence="1" type="ORF">K8V15_07170</name>
</gene>